<reference evidence="5" key="1">
    <citation type="submission" date="2019-08" db="EMBL/GenBank/DDBJ databases">
        <title>Comparative genome analysis confer to the adaptation heavy metal polluted environment.</title>
        <authorList>
            <person name="Li Y."/>
        </authorList>
    </citation>
    <scope>NUCLEOTIDE SEQUENCE [LARGE SCALE GENOMIC DNA]</scope>
    <source>
        <strain evidence="5">P1</strain>
    </source>
</reference>
<organism evidence="5 6">
    <name type="scientific">Mucilaginibacter rubeus</name>
    <dbReference type="NCBI Taxonomy" id="2027860"/>
    <lineage>
        <taxon>Bacteria</taxon>
        <taxon>Pseudomonadati</taxon>
        <taxon>Bacteroidota</taxon>
        <taxon>Sphingobacteriia</taxon>
        <taxon>Sphingobacteriales</taxon>
        <taxon>Sphingobacteriaceae</taxon>
        <taxon>Mucilaginibacter</taxon>
    </lineage>
</organism>
<feature type="domain" description="Calcineurin-like phosphoesterase" evidence="4">
    <location>
        <begin position="23"/>
        <end position="245"/>
    </location>
</feature>
<keyword evidence="3" id="KW-0732">Signal</keyword>
<evidence type="ECO:0000256" key="3">
    <source>
        <dbReference type="SAM" id="SignalP"/>
    </source>
</evidence>
<dbReference type="AlphaFoldDB" id="A0A5C1HZX5"/>
<dbReference type="SUPFAM" id="SSF56300">
    <property type="entry name" value="Metallo-dependent phosphatases"/>
    <property type="match status" value="1"/>
</dbReference>
<feature type="signal peptide" evidence="3">
    <location>
        <begin position="1"/>
        <end position="18"/>
    </location>
</feature>
<evidence type="ECO:0000256" key="1">
    <source>
        <dbReference type="ARBA" id="ARBA00022801"/>
    </source>
</evidence>
<sequence>MKKLLSLLLALFPLLAQAQTDSVLVLSDVHVDLNLKPDVFYHKVDTDTALFKSATKNAGSGKYTFIIMPGDLLSHGENHAEVDMGRTFKYVIDHVHQIDKNAIILPALGNNDCARHNTPDTTTYRIFYNSLLARIDHNNHIYNTFKKGGYYTYDKGDLSVIVLNTLLFAFGPDNEAIKELDWLKKTLREDSKKHKKVWMVYHIPPGTDRYADGPFWHSNIKELYLSIVKAYASTIKFQLAGHTHMNDAETISDHGKLISYVAIAPGLDTRNQNNPGYQVIHFNKLDKAVKEIRTYYTSGSHPYQWESFSFRALDFNFLRNFKPESVQGINFVKDYSMQRGKVISSKKQEIIWDDKFSTDSQVK</sequence>
<evidence type="ECO:0000313" key="6">
    <source>
        <dbReference type="Proteomes" id="UP000251402"/>
    </source>
</evidence>
<feature type="chain" id="PRO_5022974733" description="Calcineurin-like phosphoesterase domain-containing protein" evidence="3">
    <location>
        <begin position="19"/>
        <end position="363"/>
    </location>
</feature>
<dbReference type="RefSeq" id="WP_112566407.1">
    <property type="nucleotide sequence ID" value="NZ_CP043450.1"/>
</dbReference>
<evidence type="ECO:0000313" key="5">
    <source>
        <dbReference type="EMBL" id="QEM10541.1"/>
    </source>
</evidence>
<dbReference type="Gene3D" id="3.60.21.10">
    <property type="match status" value="1"/>
</dbReference>
<dbReference type="PANTHER" id="PTHR10340">
    <property type="entry name" value="SPHINGOMYELIN PHOSPHODIESTERASE"/>
    <property type="match status" value="1"/>
</dbReference>
<gene>
    <name evidence="5" type="ORF">DEO27_011055</name>
</gene>
<dbReference type="PANTHER" id="PTHR10340:SF57">
    <property type="entry name" value="METALLOPHOS DOMAIN-CONTAINING PROTEIN"/>
    <property type="match status" value="1"/>
</dbReference>
<dbReference type="InterPro" id="IPR029052">
    <property type="entry name" value="Metallo-depent_PP-like"/>
</dbReference>
<dbReference type="InterPro" id="IPR004843">
    <property type="entry name" value="Calcineurin-like_PHP"/>
</dbReference>
<dbReference type="GO" id="GO:0016787">
    <property type="term" value="F:hydrolase activity"/>
    <property type="evidence" value="ECO:0007669"/>
    <property type="project" value="UniProtKB-KW"/>
</dbReference>
<dbReference type="Pfam" id="PF00149">
    <property type="entry name" value="Metallophos"/>
    <property type="match status" value="1"/>
</dbReference>
<keyword evidence="1" id="KW-0378">Hydrolase</keyword>
<dbReference type="EMBL" id="CP043450">
    <property type="protein sequence ID" value="QEM10541.1"/>
    <property type="molecule type" value="Genomic_DNA"/>
</dbReference>
<evidence type="ECO:0000256" key="2">
    <source>
        <dbReference type="ARBA" id="ARBA00023180"/>
    </source>
</evidence>
<dbReference type="Proteomes" id="UP000251402">
    <property type="component" value="Chromosome"/>
</dbReference>
<name>A0A5C1HZX5_9SPHI</name>
<evidence type="ECO:0000259" key="4">
    <source>
        <dbReference type="Pfam" id="PF00149"/>
    </source>
</evidence>
<dbReference type="KEGG" id="mrub:DEO27_011055"/>
<accession>A0A5C1HZX5</accession>
<proteinExistence type="predicted"/>
<keyword evidence="6" id="KW-1185">Reference proteome</keyword>
<keyword evidence="2" id="KW-0325">Glycoprotein</keyword>
<protein>
    <recommendedName>
        <fullName evidence="4">Calcineurin-like phosphoesterase domain-containing protein</fullName>
    </recommendedName>
</protein>
<dbReference type="OrthoDB" id="106957at2"/>